<keyword evidence="2" id="KW-1185">Reference proteome</keyword>
<organism evidence="1 2">
    <name type="scientific">Paenibacillus roseopurpureus</name>
    <dbReference type="NCBI Taxonomy" id="2918901"/>
    <lineage>
        <taxon>Bacteria</taxon>
        <taxon>Bacillati</taxon>
        <taxon>Bacillota</taxon>
        <taxon>Bacilli</taxon>
        <taxon>Bacillales</taxon>
        <taxon>Paenibacillaceae</taxon>
        <taxon>Paenibacillus</taxon>
    </lineage>
</organism>
<sequence length="674" mass="77521">MNIDDVAKGADNMQLFKASGDLQLEQTEEGGWLIHTGEAGGRIVALGLEDFVTNHFLELELENRNSGQLTLQIEFHLQQEPGEEEQPPIRLRTSFLPMTHLVTSYDLQLTDNQLAFLPRSPGRLKSLVEGRQTDRSLICGLVIRILPFHKPQRFVIHRLRLSPNSTIHSVRAVEPILDKLGQLKNADWSNKLSSESDMISRLRDELFAAKEDKYDRNRNAFGGFVAKRFRATGYFRVDQDKGGRWWLVDPDGCGFFSVGLDGVRPGEYGMVTGLEPLFDWLPNQDDPLYKDAWQIHEPTSSSLFSFAIANLIRAFGEEWKTKWIQLTRSRLKEWGVNTVANWSHPDFIKQAGMPYVYPLAGFPRTERCIFRDFPDVFSEEYRQLSEIYAVQLEALREDRLLIGYFMSNEPNWAYAGHMNLAREMFRSSYPFASKSKLLEYLRAKYEDNLSLLNAEWRTELASFEDIMDWSHQDFQGKADEDLFEFTGRMIEQFVKVPALELKKVDPHHLNLGMRYAWISTELVLNGCAYFDVFSLNCYGFEPNLREIALIYERTGKPVLIGEYHFGAPDAGLPTTGLKSVANQEERGKAYRYYVEKCAEMSEVLGMHYFILNDQSFTGRLDGECSQIGIVDGRHKPYPSMVQFMRQTHSELYDILIGAKPSEAMVPIRIESNFF</sequence>
<protein>
    <recommendedName>
        <fullName evidence="3">Glycoside hydrolase family 42 N-terminal domain-containing protein</fullName>
    </recommendedName>
</protein>
<dbReference type="EMBL" id="CP130319">
    <property type="protein sequence ID" value="WNR45749.1"/>
    <property type="molecule type" value="Genomic_DNA"/>
</dbReference>
<dbReference type="KEGG" id="proo:MJB10_06510"/>
<dbReference type="Gene3D" id="3.20.20.80">
    <property type="entry name" value="Glycosidases"/>
    <property type="match status" value="1"/>
</dbReference>
<dbReference type="AlphaFoldDB" id="A0AA96LR93"/>
<proteinExistence type="predicted"/>
<dbReference type="Proteomes" id="UP001304650">
    <property type="component" value="Chromosome"/>
</dbReference>
<evidence type="ECO:0000313" key="1">
    <source>
        <dbReference type="EMBL" id="WNR45749.1"/>
    </source>
</evidence>
<evidence type="ECO:0000313" key="2">
    <source>
        <dbReference type="Proteomes" id="UP001304650"/>
    </source>
</evidence>
<dbReference type="SUPFAM" id="SSF51445">
    <property type="entry name" value="(Trans)glycosidases"/>
    <property type="match status" value="1"/>
</dbReference>
<dbReference type="RefSeq" id="WP_314802750.1">
    <property type="nucleotide sequence ID" value="NZ_CP130319.1"/>
</dbReference>
<evidence type="ECO:0008006" key="3">
    <source>
        <dbReference type="Google" id="ProtNLM"/>
    </source>
</evidence>
<name>A0AA96LR93_9BACL</name>
<accession>A0AA96LR93</accession>
<dbReference type="InterPro" id="IPR017853">
    <property type="entry name" value="GH"/>
</dbReference>
<reference evidence="1" key="1">
    <citation type="submission" date="2022-02" db="EMBL/GenBank/DDBJ databases">
        <title>Paenibacillus sp. MBLB1832 Whole Genome Shotgun Sequencing.</title>
        <authorList>
            <person name="Hwang C.Y."/>
            <person name="Cho E.-S."/>
            <person name="Seo M.-J."/>
        </authorList>
    </citation>
    <scope>NUCLEOTIDE SEQUENCE</scope>
    <source>
        <strain evidence="1">MBLB1832</strain>
    </source>
</reference>
<gene>
    <name evidence="1" type="ORF">MJB10_06510</name>
</gene>